<keyword evidence="2" id="KW-1185">Reference proteome</keyword>
<dbReference type="STRING" id="44941.A0A397VBG2"/>
<name>A0A397VBG2_9GLOM</name>
<dbReference type="OrthoDB" id="2410809at2759"/>
<dbReference type="AlphaFoldDB" id="A0A397VBG2"/>
<evidence type="ECO:0000313" key="1">
    <source>
        <dbReference type="EMBL" id="RIB18289.1"/>
    </source>
</evidence>
<dbReference type="EMBL" id="QKWP01000548">
    <property type="protein sequence ID" value="RIB18289.1"/>
    <property type="molecule type" value="Genomic_DNA"/>
</dbReference>
<accession>A0A397VBG2</accession>
<protein>
    <submittedName>
        <fullName evidence="1">Uncharacterized protein</fullName>
    </submittedName>
</protein>
<comment type="caution">
    <text evidence="1">The sequence shown here is derived from an EMBL/GenBank/DDBJ whole genome shotgun (WGS) entry which is preliminary data.</text>
</comment>
<dbReference type="Proteomes" id="UP000266673">
    <property type="component" value="Unassembled WGS sequence"/>
</dbReference>
<gene>
    <name evidence="1" type="ORF">C2G38_2185009</name>
</gene>
<organism evidence="1 2">
    <name type="scientific">Gigaspora rosea</name>
    <dbReference type="NCBI Taxonomy" id="44941"/>
    <lineage>
        <taxon>Eukaryota</taxon>
        <taxon>Fungi</taxon>
        <taxon>Fungi incertae sedis</taxon>
        <taxon>Mucoromycota</taxon>
        <taxon>Glomeromycotina</taxon>
        <taxon>Glomeromycetes</taxon>
        <taxon>Diversisporales</taxon>
        <taxon>Gigasporaceae</taxon>
        <taxon>Gigaspora</taxon>
    </lineage>
</organism>
<sequence length="972" mass="111928">MDLDSLLIPNEFLQADNVLTDVEDELFDEYEVFNDDEVSNDDEALNDYKAFDNYEVFDNYETFNNYENEVFNDYEMSNDYEESDSYETTDNEHSSNKLVASKESAFKKKRIRGMNSKTILEKQAELANHPDVLEILSPLSIRCKHCRKLIKLKRNFDKSRIESHVSNGKCIKNKGFQDLKKFFCPQDPQDKPLHKRYPCSGLCEEKHLKYIERVGGFTIFGGAPPVKKVAQELFPCKFTEKTNFSYSKLNSDQSKRLNNELSARSKWKIDQKCLCVRSSECEIYTDQTERNALSKPMPKPENRHFTPKTYFKSNPLLKFLENLDIRELWTSVSYTNRNDTIPFWLKLAEKGLNGAFESKSTFKGLCEIMMQIAQREDHNKGVQNFNYSEDITNFMAVLSSLSPRAYEFFRTNLAGQSLRNIRLLRKKSEEHILDTSICLENMARFKRLADSMNYNGPVIAMTDNTKLRPRLGYSASLGCIVGSTFSLNQARVNDYNEVNTVIQNMVANKAIAKQVRLYLLQIPLPKFPPVVIGLIPNNRNETSAQILKMHEEVLEIARQLSIHIVSVGSNGAISEFNAQKHLMAKNTGLTKSFNDPLYNVNFTCPIFPGVGPVIRVSDSLHARKSARNALFSGARLLTLGHYTATYIQILDLCEQADSILYRKDVINCDLQDDGASYRLFCSSFLNQVMNPDTSENIRYGLFIYLFVIGELIDAYQNRTISHLERARMVMMAYFFLTIWKSYIRSVALNNPNYVSLEKNFLATHILIILKSYYINILIYFCYYNSYPLLPWLHGSEGCEHFFGLCRQINNDFTFSDLLYMVPKVSYMYKAYMTGKLNEVIKDKTSGVGYITYYNTGTLAETINILRRWPSDDDLFCAIHEGYQQAWDFAKVLSMVNQNDNFFDLLNISNEQSSQLNNENDFSDFFINNSSQSNEVSDSYAIATAANVVADFNMLNLCDDDIENDLRDAQLFR</sequence>
<evidence type="ECO:0000313" key="2">
    <source>
        <dbReference type="Proteomes" id="UP000266673"/>
    </source>
</evidence>
<proteinExistence type="predicted"/>
<reference evidence="1 2" key="1">
    <citation type="submission" date="2018-06" db="EMBL/GenBank/DDBJ databases">
        <title>Comparative genomics reveals the genomic features of Rhizophagus irregularis, R. cerebriforme, R. diaphanum and Gigaspora rosea, and their symbiotic lifestyle signature.</title>
        <authorList>
            <person name="Morin E."/>
            <person name="San Clemente H."/>
            <person name="Chen E.C.H."/>
            <person name="De La Providencia I."/>
            <person name="Hainaut M."/>
            <person name="Kuo A."/>
            <person name="Kohler A."/>
            <person name="Murat C."/>
            <person name="Tang N."/>
            <person name="Roy S."/>
            <person name="Loubradou J."/>
            <person name="Henrissat B."/>
            <person name="Grigoriev I.V."/>
            <person name="Corradi N."/>
            <person name="Roux C."/>
            <person name="Martin F.M."/>
        </authorList>
    </citation>
    <scope>NUCLEOTIDE SEQUENCE [LARGE SCALE GENOMIC DNA]</scope>
    <source>
        <strain evidence="1 2">DAOM 194757</strain>
    </source>
</reference>